<evidence type="ECO:0000313" key="2">
    <source>
        <dbReference type="EMBL" id="GGP69580.1"/>
    </source>
</evidence>
<keyword evidence="1" id="KW-0812">Transmembrane</keyword>
<reference evidence="2" key="1">
    <citation type="journal article" date="2014" name="Int. J. Syst. Evol. Microbiol.">
        <title>Complete genome sequence of Corynebacterium casei LMG S-19264T (=DSM 44701T), isolated from a smear-ripened cheese.</title>
        <authorList>
            <consortium name="US DOE Joint Genome Institute (JGI-PGF)"/>
            <person name="Walter F."/>
            <person name="Albersmeier A."/>
            <person name="Kalinowski J."/>
            <person name="Ruckert C."/>
        </authorList>
    </citation>
    <scope>NUCLEOTIDE SEQUENCE</scope>
    <source>
        <strain evidence="2">JCM 3313</strain>
    </source>
</reference>
<keyword evidence="1" id="KW-1133">Transmembrane helix</keyword>
<dbReference type="Proteomes" id="UP000639606">
    <property type="component" value="Unassembled WGS sequence"/>
</dbReference>
<reference evidence="2" key="2">
    <citation type="submission" date="2020-09" db="EMBL/GenBank/DDBJ databases">
        <authorList>
            <person name="Sun Q."/>
            <person name="Ohkuma M."/>
        </authorList>
    </citation>
    <scope>NUCLEOTIDE SEQUENCE</scope>
    <source>
        <strain evidence="2">JCM 3313</strain>
    </source>
</reference>
<name>A0A918AQG1_9PSEU</name>
<sequence length="195" mass="21186">MKKPWRVTVAVVGLFAGMASPLLKAAGSADWLAMVTLGMALVALFLGVLKLWSSPVACLGWLLMTIASIGVSAVFTQPLWMSVFGEVRTDCQVIDEWEVERDRAPSYDVSKVRCGDRVVSYKPYQSASEYIGDVGERTSLVFDRTGLINPVRPSDLTTTGAWALPGVALLGLLFIAFCATWPAEPGKPKVEQEFL</sequence>
<organism evidence="2 3">
    <name type="scientific">Saccharothrix coeruleofusca</name>
    <dbReference type="NCBI Taxonomy" id="33919"/>
    <lineage>
        <taxon>Bacteria</taxon>
        <taxon>Bacillati</taxon>
        <taxon>Actinomycetota</taxon>
        <taxon>Actinomycetes</taxon>
        <taxon>Pseudonocardiales</taxon>
        <taxon>Pseudonocardiaceae</taxon>
        <taxon>Saccharothrix</taxon>
    </lineage>
</organism>
<keyword evidence="3" id="KW-1185">Reference proteome</keyword>
<accession>A0A918AQG1</accession>
<feature type="transmembrane region" description="Helical" evidence="1">
    <location>
        <begin position="35"/>
        <end position="52"/>
    </location>
</feature>
<proteinExistence type="predicted"/>
<keyword evidence="1" id="KW-0472">Membrane</keyword>
<protein>
    <submittedName>
        <fullName evidence="2">Uncharacterized protein</fullName>
    </submittedName>
</protein>
<dbReference type="EMBL" id="BMRG01000011">
    <property type="protein sequence ID" value="GGP69580.1"/>
    <property type="molecule type" value="Genomic_DNA"/>
</dbReference>
<feature type="transmembrane region" description="Helical" evidence="1">
    <location>
        <begin position="59"/>
        <end position="80"/>
    </location>
</feature>
<comment type="caution">
    <text evidence="2">The sequence shown here is derived from an EMBL/GenBank/DDBJ whole genome shotgun (WGS) entry which is preliminary data.</text>
</comment>
<feature type="transmembrane region" description="Helical" evidence="1">
    <location>
        <begin position="162"/>
        <end position="183"/>
    </location>
</feature>
<dbReference type="RefSeq" id="WP_189225568.1">
    <property type="nucleotide sequence ID" value="NZ_BMRG01000011.1"/>
</dbReference>
<gene>
    <name evidence="2" type="ORF">GCM10010185_48050</name>
</gene>
<dbReference type="AlphaFoldDB" id="A0A918AQG1"/>
<evidence type="ECO:0000256" key="1">
    <source>
        <dbReference type="SAM" id="Phobius"/>
    </source>
</evidence>
<evidence type="ECO:0000313" key="3">
    <source>
        <dbReference type="Proteomes" id="UP000639606"/>
    </source>
</evidence>